<feature type="domain" description="Flavodoxin-like fold" evidence="5">
    <location>
        <begin position="257"/>
        <end position="343"/>
    </location>
</feature>
<evidence type="ECO:0000256" key="4">
    <source>
        <dbReference type="SAM" id="SignalP"/>
    </source>
</evidence>
<dbReference type="Pfam" id="PF02525">
    <property type="entry name" value="Flavodoxin_2"/>
    <property type="match status" value="1"/>
</dbReference>
<dbReference type="EMBL" id="CP023068">
    <property type="protein sequence ID" value="ASY66512.1"/>
    <property type="molecule type" value="Genomic_DNA"/>
</dbReference>
<keyword evidence="2" id="KW-0560">Oxidoreductase</keyword>
<feature type="region of interest" description="Disordered" evidence="3">
    <location>
        <begin position="344"/>
        <end position="384"/>
    </location>
</feature>
<gene>
    <name evidence="7" type="ORF">SJ05684_b55300</name>
</gene>
<feature type="compositionally biased region" description="Basic and acidic residues" evidence="3">
    <location>
        <begin position="349"/>
        <end position="362"/>
    </location>
</feature>
<organism evidence="7 8">
    <name type="scientific">Sinorhizobium sojae CCBAU 05684</name>
    <dbReference type="NCBI Taxonomy" id="716928"/>
    <lineage>
        <taxon>Bacteria</taxon>
        <taxon>Pseudomonadati</taxon>
        <taxon>Pseudomonadota</taxon>
        <taxon>Alphaproteobacteria</taxon>
        <taxon>Hyphomicrobiales</taxon>
        <taxon>Rhizobiaceae</taxon>
        <taxon>Sinorhizobium/Ensifer group</taxon>
        <taxon>Sinorhizobium</taxon>
    </lineage>
</organism>
<feature type="chain" id="PRO_5013009966" evidence="4">
    <location>
        <begin position="30"/>
        <end position="384"/>
    </location>
</feature>
<evidence type="ECO:0000256" key="3">
    <source>
        <dbReference type="SAM" id="MobiDB-lite"/>
    </source>
</evidence>
<evidence type="ECO:0000256" key="2">
    <source>
        <dbReference type="ARBA" id="ARBA00023002"/>
    </source>
</evidence>
<dbReference type="GO" id="GO:0003955">
    <property type="term" value="F:NAD(P)H dehydrogenase (quinone) activity"/>
    <property type="evidence" value="ECO:0007669"/>
    <property type="project" value="TreeGrafter"/>
</dbReference>
<dbReference type="InterPro" id="IPR029039">
    <property type="entry name" value="Flavoprotein-like_sf"/>
</dbReference>
<dbReference type="GO" id="GO:0005829">
    <property type="term" value="C:cytosol"/>
    <property type="evidence" value="ECO:0007669"/>
    <property type="project" value="TreeGrafter"/>
</dbReference>
<dbReference type="PANTHER" id="PTHR10204:SF34">
    <property type="entry name" value="NAD(P)H DEHYDROGENASE [QUINONE] 1 ISOFORM 1"/>
    <property type="match status" value="1"/>
</dbReference>
<dbReference type="Proteomes" id="UP000217211">
    <property type="component" value="Plasmid pSJ05684b"/>
</dbReference>
<geneLocation type="plasmid" evidence="8">
    <name>psj05684b</name>
</geneLocation>
<dbReference type="SUPFAM" id="SSF52218">
    <property type="entry name" value="Flavoproteins"/>
    <property type="match status" value="1"/>
</dbReference>
<dbReference type="InterPro" id="IPR051545">
    <property type="entry name" value="NAD(P)H_dehydrogenase_qn"/>
</dbReference>
<comment type="similarity">
    <text evidence="1">Belongs to the NAD(P)H dehydrogenase (quinone) family.</text>
</comment>
<dbReference type="Gene3D" id="3.40.50.360">
    <property type="match status" value="1"/>
</dbReference>
<proteinExistence type="inferred from homology"/>
<dbReference type="RefSeq" id="WP_244938022.1">
    <property type="nucleotide sequence ID" value="NZ_AJQT01000112.1"/>
</dbReference>
<dbReference type="eggNOG" id="COG0583">
    <property type="taxonomic scope" value="Bacteria"/>
</dbReference>
<protein>
    <submittedName>
        <fullName evidence="7">NAD(P)H oxidoreductase YRKL</fullName>
    </submittedName>
</protein>
<evidence type="ECO:0000313" key="7">
    <source>
        <dbReference type="EMBL" id="ASY66512.1"/>
    </source>
</evidence>
<accession>A0A249PL86</accession>
<dbReference type="InterPro" id="IPR005119">
    <property type="entry name" value="LysR_subst-bd"/>
</dbReference>
<dbReference type="Gene3D" id="2.120.10.30">
    <property type="entry name" value="TolB, C-terminal domain"/>
    <property type="match status" value="1"/>
</dbReference>
<evidence type="ECO:0000259" key="5">
    <source>
        <dbReference type="Pfam" id="PF02525"/>
    </source>
</evidence>
<evidence type="ECO:0000256" key="1">
    <source>
        <dbReference type="ARBA" id="ARBA00006252"/>
    </source>
</evidence>
<dbReference type="InterPro" id="IPR003680">
    <property type="entry name" value="Flavodoxin_fold"/>
</dbReference>
<feature type="domain" description="LysR substrate-binding" evidence="6">
    <location>
        <begin position="167"/>
        <end position="234"/>
    </location>
</feature>
<dbReference type="AlphaFoldDB" id="A0A249PL86"/>
<dbReference type="SUPFAM" id="SSF53850">
    <property type="entry name" value="Periplasmic binding protein-like II"/>
    <property type="match status" value="1"/>
</dbReference>
<name>A0A249PL86_9HYPH</name>
<keyword evidence="7" id="KW-0614">Plasmid</keyword>
<feature type="signal peptide" evidence="4">
    <location>
        <begin position="1"/>
        <end position="29"/>
    </location>
</feature>
<dbReference type="KEGG" id="esj:SJ05684_b55300"/>
<keyword evidence="8" id="KW-1185">Reference proteome</keyword>
<dbReference type="eggNOG" id="COG2249">
    <property type="taxonomic scope" value="Bacteria"/>
</dbReference>
<sequence length="384" mass="42391">MIDRRSMLSAIISTALVPPSLAMITPAAAQSTNRAERLWTGFSSVVGIAFDKSGNLYAAEWSADRISRVEPDGKRTTFAGYLSGPSGLAIDAEGNIYVASYSRDEIYRFTPDGSRETWLTGLATPAVSRTTRRVTLTDEGNRYYAKSVQILRLMEQAGDEARGTRSAPAGTIRISCTAAFGVLHISRLIFAFQDRYPDIGIDLSLTDERIDLVQEGVDIALRLSPLTDSSMVDRADFPLLARDEHLVPVAASKKGFETGTLTEDVKTEIEKLLWADALILQFPMWWFTMPAILKGWVDRVFAYGFAYGVGEHSDKRWGDRYGEGTLAGKRAMLIVTAGGWGALRAPRGQRTDRRPPVPDQSRHPLLSGLRRPSAVRGISRRSFR</sequence>
<keyword evidence="4" id="KW-0732">Signal</keyword>
<dbReference type="SUPFAM" id="SSF63829">
    <property type="entry name" value="Calcium-dependent phosphotriesterase"/>
    <property type="match status" value="1"/>
</dbReference>
<dbReference type="STRING" id="716928.GCA_000261485_04923"/>
<evidence type="ECO:0000259" key="6">
    <source>
        <dbReference type="Pfam" id="PF03466"/>
    </source>
</evidence>
<dbReference type="eggNOG" id="COG3391">
    <property type="taxonomic scope" value="Bacteria"/>
</dbReference>
<reference evidence="7 8" key="1">
    <citation type="submission" date="2017-08" db="EMBL/GenBank/DDBJ databases">
        <title>Multipartite genome sequences of Sinorhizobium species nodulating soybeans.</title>
        <authorList>
            <person name="Tian C.F."/>
        </authorList>
    </citation>
    <scope>NUCLEOTIDE SEQUENCE [LARGE SCALE GENOMIC DNA]</scope>
    <source>
        <strain evidence="7 8">CCBAU 05684</strain>
        <plasmid evidence="8">psj05684b</plasmid>
    </source>
</reference>
<dbReference type="InterPro" id="IPR011042">
    <property type="entry name" value="6-blade_b-propeller_TolB-like"/>
</dbReference>
<evidence type="ECO:0000313" key="8">
    <source>
        <dbReference type="Proteomes" id="UP000217211"/>
    </source>
</evidence>
<dbReference type="PANTHER" id="PTHR10204">
    <property type="entry name" value="NAD P H OXIDOREDUCTASE-RELATED"/>
    <property type="match status" value="1"/>
</dbReference>
<dbReference type="Pfam" id="PF03466">
    <property type="entry name" value="LysR_substrate"/>
    <property type="match status" value="1"/>
</dbReference>